<dbReference type="eggNOG" id="ENOG5033HIZ">
    <property type="taxonomic scope" value="Bacteria"/>
</dbReference>
<name>A0A081FXC4_9GAMM</name>
<comment type="caution">
    <text evidence="2">The sequence shown here is derived from an EMBL/GenBank/DDBJ whole genome shotgun (WGS) entry which is preliminary data.</text>
</comment>
<keyword evidence="1" id="KW-0472">Membrane</keyword>
<sequence length="79" mass="8940">MHVLNAGWEMIEMVQWSNTEIAVFIALLFAIGFKLWSVWHVQICAKATREGKMIFLGLVSGLTLFAVAAKFFISYQMAI</sequence>
<dbReference type="EMBL" id="JMQN01000040">
    <property type="protein sequence ID" value="KEA63179.1"/>
    <property type="molecule type" value="Genomic_DNA"/>
</dbReference>
<dbReference type="RefSeq" id="WP_036189090.1">
    <property type="nucleotide sequence ID" value="NZ_JMQN01000040.1"/>
</dbReference>
<protein>
    <recommendedName>
        <fullName evidence="4">DUF2788 domain-containing protein</fullName>
    </recommendedName>
</protein>
<keyword evidence="3" id="KW-1185">Reference proteome</keyword>
<feature type="transmembrane region" description="Helical" evidence="1">
    <location>
        <begin position="21"/>
        <end position="41"/>
    </location>
</feature>
<dbReference type="AlphaFoldDB" id="A0A081FXC4"/>
<dbReference type="Proteomes" id="UP000028252">
    <property type="component" value="Unassembled WGS sequence"/>
</dbReference>
<reference evidence="2 3" key="1">
    <citation type="submission" date="2014-04" db="EMBL/GenBank/DDBJ databases">
        <title>Marinobacterium kochiensis sp. nov., isolated from sediment sample collected from Kochi backwaters in Kerala, India.</title>
        <authorList>
            <person name="Singh A."/>
            <person name="Pinnaka A.K."/>
        </authorList>
    </citation>
    <scope>NUCLEOTIDE SEQUENCE [LARGE SCALE GENOMIC DNA]</scope>
    <source>
        <strain evidence="2 3">AK27</strain>
    </source>
</reference>
<gene>
    <name evidence="2" type="ORF">ADIMK_2703</name>
</gene>
<dbReference type="OrthoDB" id="6089730at2"/>
<evidence type="ECO:0008006" key="4">
    <source>
        <dbReference type="Google" id="ProtNLM"/>
    </source>
</evidence>
<keyword evidence="1" id="KW-1133">Transmembrane helix</keyword>
<dbReference type="PATRIC" id="fig|1232683.4.peg.2656"/>
<keyword evidence="1" id="KW-0812">Transmembrane</keyword>
<organism evidence="2 3">
    <name type="scientific">Marinobacterium lacunae</name>
    <dbReference type="NCBI Taxonomy" id="1232683"/>
    <lineage>
        <taxon>Bacteria</taxon>
        <taxon>Pseudomonadati</taxon>
        <taxon>Pseudomonadota</taxon>
        <taxon>Gammaproteobacteria</taxon>
        <taxon>Oceanospirillales</taxon>
        <taxon>Oceanospirillaceae</taxon>
        <taxon>Marinobacterium</taxon>
    </lineage>
</organism>
<evidence type="ECO:0000313" key="2">
    <source>
        <dbReference type="EMBL" id="KEA63179.1"/>
    </source>
</evidence>
<evidence type="ECO:0000256" key="1">
    <source>
        <dbReference type="SAM" id="Phobius"/>
    </source>
</evidence>
<feature type="transmembrane region" description="Helical" evidence="1">
    <location>
        <begin position="53"/>
        <end position="73"/>
    </location>
</feature>
<dbReference type="STRING" id="1232683.ADIMK_2703"/>
<evidence type="ECO:0000313" key="3">
    <source>
        <dbReference type="Proteomes" id="UP000028252"/>
    </source>
</evidence>
<proteinExistence type="predicted"/>
<accession>A0A081FXC4</accession>